<proteinExistence type="predicted"/>
<dbReference type="EMBL" id="MN739835">
    <property type="protein sequence ID" value="QHT74006.1"/>
    <property type="molecule type" value="Genomic_DNA"/>
</dbReference>
<protein>
    <submittedName>
        <fullName evidence="1">Uncharacterized protein</fullName>
    </submittedName>
</protein>
<organism evidence="1">
    <name type="scientific">viral metagenome</name>
    <dbReference type="NCBI Taxonomy" id="1070528"/>
    <lineage>
        <taxon>unclassified sequences</taxon>
        <taxon>metagenomes</taxon>
        <taxon>organismal metagenomes</taxon>
    </lineage>
</organism>
<accession>A0A6C0H197</accession>
<sequence length="107" mass="12899">MDIKKIIILTSTVIINKNKICLYQIDKNERLNTYLKSIKKWLTETNFYIILVDNSGYNYKELNEEKELYKERFEVIIFKEDELDSAKYLKDDKSKGNSEIFFDLLRN</sequence>
<reference evidence="1" key="1">
    <citation type="journal article" date="2020" name="Nature">
        <title>Giant virus diversity and host interactions through global metagenomics.</title>
        <authorList>
            <person name="Schulz F."/>
            <person name="Roux S."/>
            <person name="Paez-Espino D."/>
            <person name="Jungbluth S."/>
            <person name="Walsh D.A."/>
            <person name="Denef V.J."/>
            <person name="McMahon K.D."/>
            <person name="Konstantinidis K.T."/>
            <person name="Eloe-Fadrosh E.A."/>
            <person name="Kyrpides N.C."/>
            <person name="Woyke T."/>
        </authorList>
    </citation>
    <scope>NUCLEOTIDE SEQUENCE</scope>
    <source>
        <strain evidence="1">GVMAG-M-3300023179-4</strain>
    </source>
</reference>
<name>A0A6C0H197_9ZZZZ</name>
<dbReference type="AlphaFoldDB" id="A0A6C0H197"/>
<evidence type="ECO:0000313" key="1">
    <source>
        <dbReference type="EMBL" id="QHT74006.1"/>
    </source>
</evidence>